<organism evidence="1 2">
    <name type="scientific">Pantoea vagans</name>
    <dbReference type="NCBI Taxonomy" id="470934"/>
    <lineage>
        <taxon>Bacteria</taxon>
        <taxon>Pseudomonadati</taxon>
        <taxon>Pseudomonadota</taxon>
        <taxon>Gammaproteobacteria</taxon>
        <taxon>Enterobacterales</taxon>
        <taxon>Erwiniaceae</taxon>
        <taxon>Pantoea</taxon>
    </lineage>
</organism>
<protein>
    <submittedName>
        <fullName evidence="1">Uncharacterized protein</fullName>
    </submittedName>
</protein>
<reference evidence="1 2" key="1">
    <citation type="journal article" date="2018" name="Int J Genomics">
        <title>Comparative Genomics Analysis of Plasmid pPV989-94 from a Clinical Isolate of Pantoea vagans PV989.</title>
        <authorList>
            <person name="Xu L."/>
            <person name="Yin M."/>
            <person name="Zhu T."/>
            <person name="Lu J."/>
            <person name="Bao Q."/>
        </authorList>
    </citation>
    <scope>NUCLEOTIDE SEQUENCE [LARGE SCALE GENOMIC DNA]</scope>
    <source>
        <strain evidence="1 2">PV989</strain>
    </source>
</reference>
<name>A0AAN1NR01_9GAMM</name>
<gene>
    <name evidence="1" type="ORF">C9381_10380</name>
</gene>
<sequence>MKKTTHQRKSVLLIVSFFLFSGFAEAKMQNKDMWSFIPQLSASLKSLSVKDLTQFPLALTLETQNDYINIYQANSIKLEDDAKITDIELRVSKSSGDVAPFLSFSPDGKCTTLDDVRKHYPGVKLSDYPRGQSENEVTSYSSPPDMDGQVITFSFAVKNPDCLSKVIITAKE</sequence>
<proteinExistence type="predicted"/>
<evidence type="ECO:0000313" key="2">
    <source>
        <dbReference type="Proteomes" id="UP000241538"/>
    </source>
</evidence>
<dbReference type="AlphaFoldDB" id="A0AAN1NR01"/>
<accession>A0AAN1NR01</accession>
<dbReference type="RefSeq" id="WP_033782847.1">
    <property type="nucleotide sequence ID" value="NZ_CP028349.1"/>
</dbReference>
<dbReference type="EMBL" id="CP028349">
    <property type="protein sequence ID" value="AVV37573.1"/>
    <property type="molecule type" value="Genomic_DNA"/>
</dbReference>
<dbReference type="Proteomes" id="UP000241538">
    <property type="component" value="Chromosome"/>
</dbReference>
<evidence type="ECO:0000313" key="1">
    <source>
        <dbReference type="EMBL" id="AVV37573.1"/>
    </source>
</evidence>